<comment type="subcellular location">
    <subcellularLocation>
        <location evidence="1">Membrane</location>
        <topology evidence="1">Multi-pass membrane protein</topology>
    </subcellularLocation>
</comment>
<evidence type="ECO:0000256" key="2">
    <source>
        <dbReference type="ARBA" id="ARBA00022692"/>
    </source>
</evidence>
<dbReference type="GO" id="GO:0046872">
    <property type="term" value="F:metal ion binding"/>
    <property type="evidence" value="ECO:0007669"/>
    <property type="project" value="UniProtKB-KW"/>
</dbReference>
<dbReference type="PANTHER" id="PTHR20855">
    <property type="entry name" value="ADIPOR/PROGESTIN RECEPTOR-RELATED"/>
    <property type="match status" value="1"/>
</dbReference>
<keyword evidence="8" id="KW-1185">Reference proteome</keyword>
<keyword evidence="4 6" id="KW-0472">Membrane</keyword>
<dbReference type="PANTHER" id="PTHR20855:SF115">
    <property type="entry name" value="HEPTAHELICAL TRANSMEMBRANE PROTEIN 1"/>
    <property type="match status" value="1"/>
</dbReference>
<organism evidence="7 8">
    <name type="scientific">Aquilegia coerulea</name>
    <name type="common">Rocky mountain columbine</name>
    <dbReference type="NCBI Taxonomy" id="218851"/>
    <lineage>
        <taxon>Eukaryota</taxon>
        <taxon>Viridiplantae</taxon>
        <taxon>Streptophyta</taxon>
        <taxon>Embryophyta</taxon>
        <taxon>Tracheophyta</taxon>
        <taxon>Spermatophyta</taxon>
        <taxon>Magnoliopsida</taxon>
        <taxon>Ranunculales</taxon>
        <taxon>Ranunculaceae</taxon>
        <taxon>Thalictroideae</taxon>
        <taxon>Aquilegia</taxon>
    </lineage>
</organism>
<name>A0A2G5C4X4_AQUCA</name>
<evidence type="ECO:0000256" key="5">
    <source>
        <dbReference type="PIRSR" id="PIRSR604254-1"/>
    </source>
</evidence>
<sequence>MGETRKTIIMNNSSSSSDQIVWKRSKGRSGEVTNSTTQEVVMEDDNHHHHHQCNNKKKHQLMSKCYNLVSYRELPDYMKDNEFIINHYRANWPLKVAFFSLFRWHNETLNVWTHLIGFVVFLGLTLTNVMELPQLTDLLDKFTTWKSFSATPALNASRNSKEFFMGTAALMINTTLMTPTEMFTSASEVMASRCHSLSSWEALCSAFSQEHMPPFLLHTHHMNILLLRFDYVGDCCDDCHLILPPQFYYIFSMATQFGKLSISLESRQWASSLLSRCSLHHYLPKSFALFGPYSSFQWDCQA</sequence>
<dbReference type="GO" id="GO:0009725">
    <property type="term" value="P:response to hormone"/>
    <property type="evidence" value="ECO:0007669"/>
    <property type="project" value="TreeGrafter"/>
</dbReference>
<evidence type="ECO:0000313" key="8">
    <source>
        <dbReference type="Proteomes" id="UP000230069"/>
    </source>
</evidence>
<feature type="binding site" evidence="5">
    <location>
        <position position="211"/>
    </location>
    <ligand>
        <name>Zn(2+)</name>
        <dbReference type="ChEBI" id="CHEBI:29105"/>
    </ligand>
</feature>
<dbReference type="GO" id="GO:0038023">
    <property type="term" value="F:signaling receptor activity"/>
    <property type="evidence" value="ECO:0007669"/>
    <property type="project" value="TreeGrafter"/>
</dbReference>
<proteinExistence type="predicted"/>
<keyword evidence="2 6" id="KW-0812">Transmembrane</keyword>
<accession>A0A2G5C4X4</accession>
<dbReference type="EMBL" id="KZ305122">
    <property type="protein sequence ID" value="PIA25857.1"/>
    <property type="molecule type" value="Genomic_DNA"/>
</dbReference>
<dbReference type="GO" id="GO:0009744">
    <property type="term" value="P:response to sucrose"/>
    <property type="evidence" value="ECO:0007669"/>
    <property type="project" value="UniProtKB-ARBA"/>
</dbReference>
<keyword evidence="5" id="KW-0862">Zinc</keyword>
<evidence type="ECO:0000256" key="1">
    <source>
        <dbReference type="ARBA" id="ARBA00004141"/>
    </source>
</evidence>
<dbReference type="STRING" id="218851.A0A2G5C4X4"/>
<dbReference type="InParanoid" id="A0A2G5C4X4"/>
<dbReference type="AlphaFoldDB" id="A0A2G5C4X4"/>
<gene>
    <name evidence="7" type="ORF">AQUCO_10600004v1</name>
</gene>
<feature type="transmembrane region" description="Helical" evidence="6">
    <location>
        <begin position="109"/>
        <end position="130"/>
    </location>
</feature>
<evidence type="ECO:0000256" key="3">
    <source>
        <dbReference type="ARBA" id="ARBA00022989"/>
    </source>
</evidence>
<protein>
    <submittedName>
        <fullName evidence="7">Uncharacterized protein</fullName>
    </submittedName>
</protein>
<evidence type="ECO:0000256" key="6">
    <source>
        <dbReference type="SAM" id="Phobius"/>
    </source>
</evidence>
<evidence type="ECO:0000256" key="4">
    <source>
        <dbReference type="ARBA" id="ARBA00023136"/>
    </source>
</evidence>
<dbReference type="GO" id="GO:0016020">
    <property type="term" value="C:membrane"/>
    <property type="evidence" value="ECO:0007669"/>
    <property type="project" value="UniProtKB-SubCell"/>
</dbReference>
<evidence type="ECO:0000313" key="7">
    <source>
        <dbReference type="EMBL" id="PIA25857.1"/>
    </source>
</evidence>
<dbReference type="InterPro" id="IPR004254">
    <property type="entry name" value="AdipoR/HlyIII-related"/>
</dbReference>
<dbReference type="Proteomes" id="UP000230069">
    <property type="component" value="Unassembled WGS sequence"/>
</dbReference>
<keyword evidence="5" id="KW-0479">Metal-binding</keyword>
<reference evidence="7 8" key="1">
    <citation type="submission" date="2017-09" db="EMBL/GenBank/DDBJ databases">
        <title>WGS assembly of Aquilegia coerulea Goldsmith.</title>
        <authorList>
            <person name="Hodges S."/>
            <person name="Kramer E."/>
            <person name="Nordborg M."/>
            <person name="Tomkins J."/>
            <person name="Borevitz J."/>
            <person name="Derieg N."/>
            <person name="Yan J."/>
            <person name="Mihaltcheva S."/>
            <person name="Hayes R.D."/>
            <person name="Rokhsar D."/>
        </authorList>
    </citation>
    <scope>NUCLEOTIDE SEQUENCE [LARGE SCALE GENOMIC DNA]</scope>
    <source>
        <strain evidence="8">cv. Goldsmith</strain>
    </source>
</reference>
<keyword evidence="3 6" id="KW-1133">Transmembrane helix</keyword>
<dbReference type="OrthoDB" id="529367at2759"/>